<keyword evidence="7" id="KW-0521">NADP</keyword>
<proteinExistence type="predicted"/>
<sequence length="1162" mass="132484">MEKLNMKTSNESRVEQFMNALGKTSFKLLGERSDRIGVHSFIILKNSNEIIPENQIYINFTNNVKDWFELLQNNLNEIKNSQSVEQKYVWLIANDYHSGILGFTNCLRKEPNGLKIRCIYNGQRNCSIDIESEFFKNIVKLNLQINAIGPDGSFGSYKHFSLPDEDNELVPVEHCFLNAQTRGDLSSLGWFEAQHKHWPINRKPEEFFFTVYYSALNFRDIMLATGKLPPDALPLEISLDDCLLGIEFAGRDENGNRVMGMKQSKSLATTLVYDDASCLTWPIPDKWTMEEAVTIPVAYGTAYYALLIRGNLREKETVLIHSGSGSVGQAAITICLSYNCHLYITVGSEEKRKFLMEKFPQLKPNQFASSRDTAFEKMILQDTNGKGVDIVLNSLADDKLFASINCLAPYGRFLEIGKFDLSQNSKLNLSQIMKNKTFHGILLDNMIHVYDCTPMNILRQRGKIRDLIYEGMENGVIQPLNRTIFTVDECEKAFRYMTTGKHMGKILIKIREEEIAGNSDFAEIMARNDSLRIPALPRTVFHSDKSYIITGGLGGFGLELMNWMIEREARHFVLTSRNGVKNLYQKWRIDHFTEMGVKIEIFIDDATADDGVDRLIDTAQKLAPLDGIFHLAMVIKDGLFDNQTIDSFEDVIKPKANIFLQLDKLTRQRSICLNYFVAFSSVSCGVGNPGQSNYGLGNSVIERVCDQRRLDGLHGLAIQWGPIGDVGYIIDNFRGNDIVICGTVPQRIPSCLNVLDRLLQNPFAVCSSLIWSDKKFGLHCGKTSLIKTVAHILGVKDYEKLEPNVTLGELGMDSLMTVEVKQVIERDYDVVFSLQDLRKLTVAQIIEIGQGKAKELLTANDGENKTNEKQSMDEKLAPNQPIVYLNDIINGDPILFFPPLDSTFDSMLHIAQKLNRPVIGLNWSHELKDFKSINDTATYFIRMLETQLPNLDRYDVVAYSFGGVVALEMGLQLQQKKSDRLQRYNQLILLDSSPRQFKIYTDVIAKKYSIENNKITDTAYVDSMLMYLRGKVTMDNTKIRETLLNMNDNQQRIKFLANIIRQTQNMDIKDETLDYLMQTHYNKLFMVNQYDCPTKQFEGDIILIRASNVLLKSDYNAKNIRDDYCLDDLITGKCHLHILDGDHETFITNNHEQLIQLIRNYV</sequence>
<dbReference type="PANTHER" id="PTHR43775">
    <property type="entry name" value="FATTY ACID SYNTHASE"/>
    <property type="match status" value="1"/>
</dbReference>
<dbReference type="GO" id="GO:0006633">
    <property type="term" value="P:fatty acid biosynthetic process"/>
    <property type="evidence" value="ECO:0007669"/>
    <property type="project" value="UniProtKB-KW"/>
</dbReference>
<dbReference type="InterPro" id="IPR057326">
    <property type="entry name" value="KR_dom"/>
</dbReference>
<dbReference type="InterPro" id="IPR009081">
    <property type="entry name" value="PP-bd_ACP"/>
</dbReference>
<dbReference type="SUPFAM" id="SSF53474">
    <property type="entry name" value="alpha/beta-Hydrolases"/>
    <property type="match status" value="1"/>
</dbReference>
<evidence type="ECO:0000256" key="11">
    <source>
        <dbReference type="ARBA" id="ARBA00023268"/>
    </source>
</evidence>
<dbReference type="Gene3D" id="3.40.50.720">
    <property type="entry name" value="NAD(P)-binding Rossmann-like Domain"/>
    <property type="match status" value="1"/>
</dbReference>
<keyword evidence="2" id="KW-0596">Phosphopantetheine</keyword>
<keyword evidence="3" id="KW-0444">Lipid biosynthesis</keyword>
<dbReference type="SUPFAM" id="SSF51735">
    <property type="entry name" value="NAD(P)-binding Rossmann-fold domains"/>
    <property type="match status" value="2"/>
</dbReference>
<evidence type="ECO:0000256" key="2">
    <source>
        <dbReference type="ARBA" id="ARBA00022450"/>
    </source>
</evidence>
<evidence type="ECO:0000256" key="10">
    <source>
        <dbReference type="ARBA" id="ARBA00023160"/>
    </source>
</evidence>
<feature type="domain" description="Enoyl reductase (ER)" evidence="14">
    <location>
        <begin position="183"/>
        <end position="508"/>
    </location>
</feature>
<dbReference type="InterPro" id="IPR049391">
    <property type="entry name" value="FAS_pseudo-KR"/>
</dbReference>
<dbReference type="OrthoDB" id="6503696at2759"/>
<dbReference type="Gene3D" id="1.10.1200.10">
    <property type="entry name" value="ACP-like"/>
    <property type="match status" value="1"/>
</dbReference>
<dbReference type="GO" id="GO:0016491">
    <property type="term" value="F:oxidoreductase activity"/>
    <property type="evidence" value="ECO:0007669"/>
    <property type="project" value="UniProtKB-KW"/>
</dbReference>
<reference evidence="15 16" key="1">
    <citation type="submission" date="2017-03" db="EMBL/GenBank/DDBJ databases">
        <title>Genome Survey of Euroglyphus maynei.</title>
        <authorList>
            <person name="Arlian L.G."/>
            <person name="Morgan M.S."/>
            <person name="Rider S.D."/>
        </authorList>
    </citation>
    <scope>NUCLEOTIDE SEQUENCE [LARGE SCALE GENOMIC DNA]</scope>
    <source>
        <strain evidence="15">Arlian Lab</strain>
        <tissue evidence="15">Whole body</tissue>
    </source>
</reference>
<dbReference type="Pfam" id="PF21149">
    <property type="entry name" value="FAS_pseudo-KR"/>
    <property type="match status" value="1"/>
</dbReference>
<evidence type="ECO:0000256" key="5">
    <source>
        <dbReference type="ARBA" id="ARBA00022679"/>
    </source>
</evidence>
<evidence type="ECO:0000256" key="4">
    <source>
        <dbReference type="ARBA" id="ARBA00022553"/>
    </source>
</evidence>
<dbReference type="CDD" id="cd05195">
    <property type="entry name" value="enoyl_red"/>
    <property type="match status" value="1"/>
</dbReference>
<feature type="domain" description="Polyketide synthase-like phosphopantetheine-binding" evidence="13">
    <location>
        <begin position="782"/>
        <end position="840"/>
    </location>
</feature>
<dbReference type="GO" id="GO:0004312">
    <property type="term" value="F:fatty acid synthase activity"/>
    <property type="evidence" value="ECO:0007669"/>
    <property type="project" value="TreeGrafter"/>
</dbReference>
<dbReference type="SMART" id="SM00829">
    <property type="entry name" value="PKS_ER"/>
    <property type="match status" value="1"/>
</dbReference>
<organism evidence="15 16">
    <name type="scientific">Euroglyphus maynei</name>
    <name type="common">Mayne's house dust mite</name>
    <dbReference type="NCBI Taxonomy" id="6958"/>
    <lineage>
        <taxon>Eukaryota</taxon>
        <taxon>Metazoa</taxon>
        <taxon>Ecdysozoa</taxon>
        <taxon>Arthropoda</taxon>
        <taxon>Chelicerata</taxon>
        <taxon>Arachnida</taxon>
        <taxon>Acari</taxon>
        <taxon>Acariformes</taxon>
        <taxon>Sarcoptiformes</taxon>
        <taxon>Astigmata</taxon>
        <taxon>Psoroptidia</taxon>
        <taxon>Analgoidea</taxon>
        <taxon>Pyroglyphidae</taxon>
        <taxon>Pyroglyphinae</taxon>
        <taxon>Euroglyphus</taxon>
    </lineage>
</organism>
<evidence type="ECO:0000259" key="13">
    <source>
        <dbReference type="SMART" id="SM00823"/>
    </source>
</evidence>
<protein>
    <recommendedName>
        <fullName evidence="1">oleoyl-[acyl-carrier-protein] hydrolase</fullName>
        <ecNumber evidence="1">3.1.2.14</ecNumber>
    </recommendedName>
</protein>
<keyword evidence="4" id="KW-0597">Phosphoprotein</keyword>
<dbReference type="Pfam" id="PF08659">
    <property type="entry name" value="KR"/>
    <property type="match status" value="1"/>
</dbReference>
<dbReference type="InterPro" id="IPR020806">
    <property type="entry name" value="PKS_PP-bd"/>
</dbReference>
<evidence type="ECO:0000256" key="3">
    <source>
        <dbReference type="ARBA" id="ARBA00022516"/>
    </source>
</evidence>
<dbReference type="Pfam" id="PF00975">
    <property type="entry name" value="Thioesterase"/>
    <property type="match status" value="1"/>
</dbReference>
<keyword evidence="9" id="KW-0443">Lipid metabolism</keyword>
<accession>A0A1Y3BFN9</accession>
<dbReference type="InterPro" id="IPR036291">
    <property type="entry name" value="NAD(P)-bd_dom_sf"/>
</dbReference>
<dbReference type="AlphaFoldDB" id="A0A1Y3BFN9"/>
<feature type="domain" description="Ketoreductase" evidence="12">
    <location>
        <begin position="545"/>
        <end position="726"/>
    </location>
</feature>
<dbReference type="GO" id="GO:0016297">
    <property type="term" value="F:fatty acyl-[ACP] hydrolase activity"/>
    <property type="evidence" value="ECO:0007669"/>
    <property type="project" value="UniProtKB-EC"/>
</dbReference>
<gene>
    <name evidence="15" type="ORF">BLA29_000644</name>
</gene>
<dbReference type="InterPro" id="IPR013968">
    <property type="entry name" value="PKS_KR"/>
</dbReference>
<dbReference type="SMART" id="SM00822">
    <property type="entry name" value="PKS_KR"/>
    <property type="match status" value="1"/>
</dbReference>
<evidence type="ECO:0000256" key="8">
    <source>
        <dbReference type="ARBA" id="ARBA00023002"/>
    </source>
</evidence>
<evidence type="ECO:0000256" key="9">
    <source>
        <dbReference type="ARBA" id="ARBA00023098"/>
    </source>
</evidence>
<evidence type="ECO:0000313" key="15">
    <source>
        <dbReference type="EMBL" id="OTF78844.1"/>
    </source>
</evidence>
<dbReference type="InterPro" id="IPR050091">
    <property type="entry name" value="PKS_NRPS_Biosynth_Enz"/>
</dbReference>
<dbReference type="InterPro" id="IPR036736">
    <property type="entry name" value="ACP-like_sf"/>
</dbReference>
<name>A0A1Y3BFN9_EURMA</name>
<evidence type="ECO:0000313" key="16">
    <source>
        <dbReference type="Proteomes" id="UP000194236"/>
    </source>
</evidence>
<dbReference type="EC" id="3.1.2.14" evidence="1"/>
<comment type="caution">
    <text evidence="15">The sequence shown here is derived from an EMBL/GenBank/DDBJ whole genome shotgun (WGS) entry which is preliminary data.</text>
</comment>
<dbReference type="SUPFAM" id="SSF50129">
    <property type="entry name" value="GroES-like"/>
    <property type="match status" value="1"/>
</dbReference>
<keyword evidence="5" id="KW-0808">Transferase</keyword>
<dbReference type="Gene3D" id="3.40.50.1820">
    <property type="entry name" value="alpha/beta hydrolase"/>
    <property type="match status" value="1"/>
</dbReference>
<dbReference type="SMART" id="SM00823">
    <property type="entry name" value="PKS_PP"/>
    <property type="match status" value="1"/>
</dbReference>
<evidence type="ECO:0000256" key="7">
    <source>
        <dbReference type="ARBA" id="ARBA00022857"/>
    </source>
</evidence>
<dbReference type="Pfam" id="PF00550">
    <property type="entry name" value="PP-binding"/>
    <property type="match status" value="1"/>
</dbReference>
<evidence type="ECO:0000259" key="12">
    <source>
        <dbReference type="SMART" id="SM00822"/>
    </source>
</evidence>
<dbReference type="InterPro" id="IPR011032">
    <property type="entry name" value="GroES-like_sf"/>
</dbReference>
<keyword evidence="6" id="KW-0276">Fatty acid metabolism</keyword>
<dbReference type="GO" id="GO:0031177">
    <property type="term" value="F:phosphopantetheine binding"/>
    <property type="evidence" value="ECO:0007669"/>
    <property type="project" value="InterPro"/>
</dbReference>
<keyword evidence="16" id="KW-1185">Reference proteome</keyword>
<dbReference type="InterPro" id="IPR020843">
    <property type="entry name" value="ER"/>
</dbReference>
<evidence type="ECO:0000256" key="1">
    <source>
        <dbReference type="ARBA" id="ARBA00012480"/>
    </source>
</evidence>
<dbReference type="InterPro" id="IPR001031">
    <property type="entry name" value="Thioesterase"/>
</dbReference>
<dbReference type="EMBL" id="MUJZ01026003">
    <property type="protein sequence ID" value="OTF78844.1"/>
    <property type="molecule type" value="Genomic_DNA"/>
</dbReference>
<evidence type="ECO:0000256" key="6">
    <source>
        <dbReference type="ARBA" id="ARBA00022832"/>
    </source>
</evidence>
<dbReference type="PANTHER" id="PTHR43775:SF7">
    <property type="entry name" value="FATTY ACID SYNTHASE"/>
    <property type="match status" value="1"/>
</dbReference>
<dbReference type="FunFam" id="3.40.50.720:FF:000209">
    <property type="entry name" value="Polyketide synthase Pks12"/>
    <property type="match status" value="1"/>
</dbReference>
<evidence type="ECO:0000259" key="14">
    <source>
        <dbReference type="SMART" id="SM00829"/>
    </source>
</evidence>
<dbReference type="Gene3D" id="3.90.180.10">
    <property type="entry name" value="Medium-chain alcohol dehydrogenases, catalytic domain"/>
    <property type="match status" value="1"/>
</dbReference>
<dbReference type="InterPro" id="IPR029058">
    <property type="entry name" value="AB_hydrolase_fold"/>
</dbReference>
<dbReference type="Pfam" id="PF13602">
    <property type="entry name" value="ADH_zinc_N_2"/>
    <property type="match status" value="1"/>
</dbReference>
<dbReference type="SUPFAM" id="SSF47336">
    <property type="entry name" value="ACP-like"/>
    <property type="match status" value="1"/>
</dbReference>
<dbReference type="CDD" id="cd08954">
    <property type="entry name" value="KR_1_FAS_SDR_x"/>
    <property type="match status" value="1"/>
</dbReference>
<keyword evidence="11" id="KW-0511">Multifunctional enzyme</keyword>
<dbReference type="Proteomes" id="UP000194236">
    <property type="component" value="Unassembled WGS sequence"/>
</dbReference>
<keyword evidence="8" id="KW-0560">Oxidoreductase</keyword>
<keyword evidence="10" id="KW-0275">Fatty acid biosynthesis</keyword>